<dbReference type="EMBL" id="GBYB01001649">
    <property type="protein sequence ID" value="JAG71416.1"/>
    <property type="molecule type" value="Transcribed_RNA"/>
</dbReference>
<evidence type="ECO:0000313" key="2">
    <source>
        <dbReference type="EMBL" id="JAG71416.1"/>
    </source>
</evidence>
<dbReference type="PANTHER" id="PTHR12121">
    <property type="entry name" value="CARBON CATABOLITE REPRESSOR PROTEIN 4"/>
    <property type="match status" value="1"/>
</dbReference>
<evidence type="ECO:0000313" key="5">
    <source>
        <dbReference type="RefSeq" id="XP_011302781.1"/>
    </source>
</evidence>
<gene>
    <name evidence="3" type="primary">angel2_0</name>
    <name evidence="5" type="synonym">angel</name>
    <name evidence="2" type="synonym">angel2_2</name>
    <name evidence="3" type="ORF">g.39509</name>
    <name evidence="2" type="ORF">g.39515</name>
</gene>
<organism evidence="3">
    <name type="scientific">Fopius arisanus</name>
    <dbReference type="NCBI Taxonomy" id="64838"/>
    <lineage>
        <taxon>Eukaryota</taxon>
        <taxon>Metazoa</taxon>
        <taxon>Ecdysozoa</taxon>
        <taxon>Arthropoda</taxon>
        <taxon>Hexapoda</taxon>
        <taxon>Insecta</taxon>
        <taxon>Pterygota</taxon>
        <taxon>Neoptera</taxon>
        <taxon>Endopterygota</taxon>
        <taxon>Hymenoptera</taxon>
        <taxon>Apocrita</taxon>
        <taxon>Ichneumonoidea</taxon>
        <taxon>Braconidae</taxon>
        <taxon>Opiinae</taxon>
        <taxon>Fopius</taxon>
    </lineage>
</organism>
<reference evidence="5" key="2">
    <citation type="submission" date="2025-04" db="UniProtKB">
        <authorList>
            <consortium name="RefSeq"/>
        </authorList>
    </citation>
    <scope>IDENTIFICATION</scope>
    <source>
        <strain evidence="5">USDA-PBARC FA_bdor</strain>
        <tissue evidence="5">Whole organism</tissue>
    </source>
</reference>
<name>A0A0C9R0Y4_9HYME</name>
<dbReference type="GO" id="GO:0000175">
    <property type="term" value="F:3'-5'-RNA exonuclease activity"/>
    <property type="evidence" value="ECO:0007669"/>
    <property type="project" value="TreeGrafter"/>
</dbReference>
<dbReference type="KEGG" id="fas:105266366"/>
<dbReference type="SUPFAM" id="SSF56219">
    <property type="entry name" value="DNase I-like"/>
    <property type="match status" value="1"/>
</dbReference>
<sequence length="534" mass="61207">MIARSKLVTPVSLANVVSRYVHIGTLTQALKILHMSEIPVKYLLLGNLRKCTSVPEALYSTYINLLKSKFNNEVDCQGNNIMEPFLDMCFAQTDSSNCQMSNNFVQSMSGMQYGMNKKKYREVRQWKSVGNGNITGNSSTNGEGDFILRLLTYNILAQNLLETHSYLYKYHNESALSWERRKPLIHQEIIEAGANVICIQEMQMDHLEEFIMPFAANGFDYLYKKRTNDMRDGLLLLFRRNQLKLVDHVHVEYHQTSTDILNRDNVGIVAKFSLRDSPETHIVISTTHLLYNPKRSDVRLAQTQVLFAELERISFIENTRDGPNYHPIIVCGDFNLQPFTGVYQFIVDGNFQYLGKGRKLEESGFRRLSNSLIPSSLLITDNCQHFNVLTRRLRGSGDEQTMLYSKEETREENRESPGSIIPKEVDIESSDYQKITITEGQYATFSSGALTHPFKIKSVYAHSNCSGEAEATTHQDQWITVDYIFYTDIELLDRYRLPTVAECKEFPAIPNFVVGSDHLCLGATFKLKRKRSVR</sequence>
<evidence type="ECO:0000313" key="4">
    <source>
        <dbReference type="Proteomes" id="UP000694866"/>
    </source>
</evidence>
<evidence type="ECO:0000313" key="3">
    <source>
        <dbReference type="EMBL" id="JAG71417.1"/>
    </source>
</evidence>
<proteinExistence type="predicted"/>
<accession>A0A0C9R0Y4</accession>
<evidence type="ECO:0000259" key="1">
    <source>
        <dbReference type="Pfam" id="PF03372"/>
    </source>
</evidence>
<dbReference type="OrthoDB" id="10253982at2759"/>
<dbReference type="EMBL" id="GBYB01001650">
    <property type="protein sequence ID" value="JAG71417.1"/>
    <property type="molecule type" value="Transcribed_RNA"/>
</dbReference>
<dbReference type="CTD" id="37748"/>
<dbReference type="GeneID" id="105266366"/>
<accession>A0A9R1T4Y6</accession>
<dbReference type="PANTHER" id="PTHR12121:SF34">
    <property type="entry name" value="PROTEIN ANGEL"/>
    <property type="match status" value="1"/>
</dbReference>
<dbReference type="RefSeq" id="XP_011302781.1">
    <property type="nucleotide sequence ID" value="XM_011304479.1"/>
</dbReference>
<protein>
    <submittedName>
        <fullName evidence="3">Angel2_0 protein</fullName>
    </submittedName>
    <submittedName>
        <fullName evidence="2">Angel2_2 protein</fullName>
    </submittedName>
    <submittedName>
        <fullName evidence="5">Protein angel isoform X1</fullName>
    </submittedName>
</protein>
<dbReference type="Gene3D" id="3.60.10.10">
    <property type="entry name" value="Endonuclease/exonuclease/phosphatase"/>
    <property type="match status" value="1"/>
</dbReference>
<feature type="domain" description="Endonuclease/exonuclease/phosphatase" evidence="1">
    <location>
        <begin position="151"/>
        <end position="518"/>
    </location>
</feature>
<dbReference type="InterPro" id="IPR050410">
    <property type="entry name" value="CCR4/nocturin_mRNA_transcr"/>
</dbReference>
<reference evidence="3" key="1">
    <citation type="submission" date="2015-01" db="EMBL/GenBank/DDBJ databases">
        <title>Transcriptome Assembly of Fopius arisanus.</title>
        <authorList>
            <person name="Geib S."/>
        </authorList>
    </citation>
    <scope>NUCLEOTIDE SEQUENCE</scope>
</reference>
<dbReference type="Pfam" id="PF03372">
    <property type="entry name" value="Exo_endo_phos"/>
    <property type="match status" value="1"/>
</dbReference>
<dbReference type="InterPro" id="IPR005135">
    <property type="entry name" value="Endo/exonuclease/phosphatase"/>
</dbReference>
<dbReference type="InterPro" id="IPR036691">
    <property type="entry name" value="Endo/exonu/phosph_ase_sf"/>
</dbReference>
<dbReference type="Proteomes" id="UP000694866">
    <property type="component" value="Unplaced"/>
</dbReference>
<keyword evidence="4" id="KW-1185">Reference proteome</keyword>
<dbReference type="AlphaFoldDB" id="A0A0C9R0Y4"/>